<name>A0A6A3JWE0_9STRA</name>
<dbReference type="EMBL" id="QXFV01001723">
    <property type="protein sequence ID" value="KAE8999650.1"/>
    <property type="molecule type" value="Genomic_DNA"/>
</dbReference>
<protein>
    <submittedName>
        <fullName evidence="2">Uncharacterized protein</fullName>
    </submittedName>
</protein>
<proteinExistence type="predicted"/>
<gene>
    <name evidence="2" type="ORF">PR001_g18997</name>
</gene>
<comment type="caution">
    <text evidence="2">The sequence shown here is derived from an EMBL/GenBank/DDBJ whole genome shotgun (WGS) entry which is preliminary data.</text>
</comment>
<feature type="compositionally biased region" description="Basic and acidic residues" evidence="1">
    <location>
        <begin position="10"/>
        <end position="22"/>
    </location>
</feature>
<organism evidence="2 3">
    <name type="scientific">Phytophthora rubi</name>
    <dbReference type="NCBI Taxonomy" id="129364"/>
    <lineage>
        <taxon>Eukaryota</taxon>
        <taxon>Sar</taxon>
        <taxon>Stramenopiles</taxon>
        <taxon>Oomycota</taxon>
        <taxon>Peronosporomycetes</taxon>
        <taxon>Peronosporales</taxon>
        <taxon>Peronosporaceae</taxon>
        <taxon>Phytophthora</taxon>
    </lineage>
</organism>
<sequence length="46" mass="4732">MRGGAYVIQDGKRGTTAEDRTSEAAGASMSEAAEPGGFPMVWQGSL</sequence>
<dbReference type="AlphaFoldDB" id="A0A6A3JWE0"/>
<feature type="compositionally biased region" description="Low complexity" evidence="1">
    <location>
        <begin position="23"/>
        <end position="37"/>
    </location>
</feature>
<evidence type="ECO:0000256" key="1">
    <source>
        <dbReference type="SAM" id="MobiDB-lite"/>
    </source>
</evidence>
<evidence type="ECO:0000313" key="2">
    <source>
        <dbReference type="EMBL" id="KAE8999650.1"/>
    </source>
</evidence>
<evidence type="ECO:0000313" key="3">
    <source>
        <dbReference type="Proteomes" id="UP000429607"/>
    </source>
</evidence>
<reference evidence="2 3" key="1">
    <citation type="submission" date="2018-09" db="EMBL/GenBank/DDBJ databases">
        <title>Genomic investigation of the strawberry pathogen Phytophthora fragariae indicates pathogenicity is determined by transcriptional variation in three key races.</title>
        <authorList>
            <person name="Adams T.M."/>
            <person name="Armitage A.D."/>
            <person name="Sobczyk M.K."/>
            <person name="Bates H.J."/>
            <person name="Dunwell J.M."/>
            <person name="Nellist C.F."/>
            <person name="Harrison R.J."/>
        </authorList>
    </citation>
    <scope>NUCLEOTIDE SEQUENCE [LARGE SCALE GENOMIC DNA]</scope>
    <source>
        <strain evidence="2 3">SCRP249</strain>
    </source>
</reference>
<accession>A0A6A3JWE0</accession>
<feature type="region of interest" description="Disordered" evidence="1">
    <location>
        <begin position="1"/>
        <end position="46"/>
    </location>
</feature>
<dbReference type="Proteomes" id="UP000429607">
    <property type="component" value="Unassembled WGS sequence"/>
</dbReference>